<dbReference type="Gene3D" id="3.90.1530.30">
    <property type="match status" value="1"/>
</dbReference>
<evidence type="ECO:0000313" key="2">
    <source>
        <dbReference type="EMBL" id="CAH1056820.1"/>
    </source>
</evidence>
<feature type="region of interest" description="Disordered" evidence="1">
    <location>
        <begin position="186"/>
        <end position="209"/>
    </location>
</feature>
<evidence type="ECO:0008006" key="4">
    <source>
        <dbReference type="Google" id="ProtNLM"/>
    </source>
</evidence>
<dbReference type="Proteomes" id="UP000838749">
    <property type="component" value="Unassembled WGS sequence"/>
</dbReference>
<feature type="compositionally biased region" description="Polar residues" evidence="1">
    <location>
        <begin position="195"/>
        <end position="209"/>
    </location>
</feature>
<protein>
    <recommendedName>
        <fullName evidence="4">ParB/Sulfiredoxin domain-containing protein</fullName>
    </recommendedName>
</protein>
<evidence type="ECO:0000256" key="1">
    <source>
        <dbReference type="SAM" id="MobiDB-lite"/>
    </source>
</evidence>
<evidence type="ECO:0000313" key="3">
    <source>
        <dbReference type="Proteomes" id="UP000838749"/>
    </source>
</evidence>
<dbReference type="SUPFAM" id="SSF110849">
    <property type="entry name" value="ParB/Sulfiredoxin"/>
    <property type="match status" value="1"/>
</dbReference>
<comment type="caution">
    <text evidence="2">The sequence shown here is derived from an EMBL/GenBank/DDBJ whole genome shotgun (WGS) entry which is preliminary data.</text>
</comment>
<sequence>MQLQQCPVQLIEQIFQYIHKSKPEYNQIRKDYAALGLLSVYSGLFNSWDSLKGEKEELRRMGAGKYLDNVLQKIFALKSDDTVTELVDYVKELGLSIRKEDYRQAAENMKRGKRTEGGRYNIPNSSSTLLLASMNFGIQIYQQFIMKGFNNSEDTEKYPLEILNEIDLKEIGDMKHEQESQAIEVLKNKEHTSDSESSTIEPQTSDKQIVTSNERKNNLSSLIGKPFQTTSEYEFHDYADMLPLMTNDELALLTEGIRSNGQYEPILFYNNQIADGRNRYKACKLAGIPVLVSEWLGSEEELVLYIYEKNVNRRDLTSSQRAMSSYKLLSEARRLAKLRQGERNDLKVSLEEVINSAYPVVKRGRVKNNQKHRADEAVAKELKTNRTYVNNAAFIYENAQELMEPVLRKELTITKAYQLAKKLSPEERIKVLNEFKEKKRSIDAIVKSIKSEDDTINDNERKGEIVIITPHDVTLSEEDIKQLEAKYEMIVKVQTRRKPKDITNN</sequence>
<keyword evidence="3" id="KW-1185">Reference proteome</keyword>
<accession>A0ABM9BF43</accession>
<gene>
    <name evidence="2" type="ORF">PAECIP111894_02975</name>
</gene>
<dbReference type="SUPFAM" id="SSF109709">
    <property type="entry name" value="KorB DNA-binding domain-like"/>
    <property type="match status" value="1"/>
</dbReference>
<dbReference type="Gene3D" id="1.10.10.2830">
    <property type="match status" value="1"/>
</dbReference>
<dbReference type="InterPro" id="IPR036086">
    <property type="entry name" value="ParB/Sulfiredoxin_sf"/>
</dbReference>
<proteinExistence type="predicted"/>
<dbReference type="RefSeq" id="WP_234535072.1">
    <property type="nucleotide sequence ID" value="NZ_CAKMAB010000014.1"/>
</dbReference>
<name>A0ABM9BF43_9BACL</name>
<reference evidence="2" key="1">
    <citation type="submission" date="2021-12" db="EMBL/GenBank/DDBJ databases">
        <authorList>
            <person name="Criscuolo A."/>
        </authorList>
    </citation>
    <scope>NUCLEOTIDE SEQUENCE</scope>
    <source>
        <strain evidence="2">CIP111894</strain>
    </source>
</reference>
<organism evidence="2 3">
    <name type="scientific">Paenibacillus pseudetheri</name>
    <dbReference type="NCBI Taxonomy" id="2897682"/>
    <lineage>
        <taxon>Bacteria</taxon>
        <taxon>Bacillati</taxon>
        <taxon>Bacillota</taxon>
        <taxon>Bacilli</taxon>
        <taxon>Bacillales</taxon>
        <taxon>Paenibacillaceae</taxon>
        <taxon>Paenibacillus</taxon>
    </lineage>
</organism>
<dbReference type="EMBL" id="CAKMAB010000014">
    <property type="protein sequence ID" value="CAH1056820.1"/>
    <property type="molecule type" value="Genomic_DNA"/>
</dbReference>